<name>A0ABR0V1I9_REHGL</name>
<evidence type="ECO:0000256" key="4">
    <source>
        <dbReference type="SAM" id="MobiDB-lite"/>
    </source>
</evidence>
<feature type="coiled-coil region" evidence="3">
    <location>
        <begin position="422"/>
        <end position="519"/>
    </location>
</feature>
<feature type="compositionally biased region" description="Basic residues" evidence="4">
    <location>
        <begin position="1"/>
        <end position="12"/>
    </location>
</feature>
<gene>
    <name evidence="5" type="ORF">DH2020_037868</name>
</gene>
<evidence type="ECO:0000256" key="3">
    <source>
        <dbReference type="SAM" id="Coils"/>
    </source>
</evidence>
<dbReference type="SUPFAM" id="SSF57997">
    <property type="entry name" value="Tropomyosin"/>
    <property type="match status" value="1"/>
</dbReference>
<feature type="compositionally biased region" description="Low complexity" evidence="4">
    <location>
        <begin position="15"/>
        <end position="29"/>
    </location>
</feature>
<evidence type="ECO:0000256" key="1">
    <source>
        <dbReference type="ARBA" id="ARBA00005921"/>
    </source>
</evidence>
<evidence type="ECO:0000313" key="6">
    <source>
        <dbReference type="Proteomes" id="UP001318860"/>
    </source>
</evidence>
<accession>A0ABR0V1I9</accession>
<keyword evidence="2 3" id="KW-0175">Coiled coil</keyword>
<dbReference type="Proteomes" id="UP001318860">
    <property type="component" value="Unassembled WGS sequence"/>
</dbReference>
<dbReference type="PANTHER" id="PTHR31580:SF49">
    <property type="entry name" value="FILAMENT-LIKE PLANT PROTEIN 3"/>
    <property type="match status" value="1"/>
</dbReference>
<comment type="caution">
    <text evidence="5">The sequence shown here is derived from an EMBL/GenBank/DDBJ whole genome shotgun (WGS) entry which is preliminary data.</text>
</comment>
<feature type="coiled-coil region" evidence="3">
    <location>
        <begin position="99"/>
        <end position="221"/>
    </location>
</feature>
<sequence length="605" mass="68361">MDRRSWLWRRKSSEKSPSGETESSGSLSSHSERFSDDQTLSNHNNQSPEVTSKAAPCDELDDTVKTISEKLSEALLNIRAKEDLVKQHAKVAEEAVSGWERAENEVLVLKKQNEALTHKNSTLVERVDHLDGALKECLRQLRQAREEQEEKIYDAVAKKNSEWESKKSELENQLAELHTKLQIAQTDTTINAMLADARSKLEAAEKENSTLKLKLHSKSEELKLKTRERDLSTRAAETASKQHLDSIKRAAKLEAECRRLKTMARKATISNDHRSVTASSVYVESLTDSQSDNGDRILVIETDSCKMSGGSIDSEPCHPERNLGRNLIGPSIEIDLMGDFLEMERIAAIPPTYGRSNPSARVDDGENPLRDELEAMINRTTELEENLKKVTTEKLSLEIALNECQTQLKASQDQLKQTEVWLVELKTQLAVANEAKRDVEKEVAFTKVKLKESTKLLDEAEENMVQIQDQLIEANEAKNRVEVQLGNANLNKAKAESQLKVMEVELKNLRSRIFTLEKEVEKEKSFSREAVAKCKILEGEMSRMKSDSQFQRSAIIEEFRINQDKELAVAATKFAECQKTIASLDRQLKSLATLDDFLIDTEIDL</sequence>
<keyword evidence="6" id="KW-1185">Reference proteome</keyword>
<reference evidence="5 6" key="1">
    <citation type="journal article" date="2021" name="Comput. Struct. Biotechnol. J.">
        <title>De novo genome assembly of the potent medicinal plant Rehmannia glutinosa using nanopore technology.</title>
        <authorList>
            <person name="Ma L."/>
            <person name="Dong C."/>
            <person name="Song C."/>
            <person name="Wang X."/>
            <person name="Zheng X."/>
            <person name="Niu Y."/>
            <person name="Chen S."/>
            <person name="Feng W."/>
        </authorList>
    </citation>
    <scope>NUCLEOTIDE SEQUENCE [LARGE SCALE GENOMIC DNA]</scope>
    <source>
        <strain evidence="5">DH-2019</strain>
    </source>
</reference>
<protein>
    <recommendedName>
        <fullName evidence="7">Filament-like plant protein 3</fullName>
    </recommendedName>
</protein>
<comment type="similarity">
    <text evidence="1">Belongs to the FPP family.</text>
</comment>
<organism evidence="5 6">
    <name type="scientific">Rehmannia glutinosa</name>
    <name type="common">Chinese foxglove</name>
    <dbReference type="NCBI Taxonomy" id="99300"/>
    <lineage>
        <taxon>Eukaryota</taxon>
        <taxon>Viridiplantae</taxon>
        <taxon>Streptophyta</taxon>
        <taxon>Embryophyta</taxon>
        <taxon>Tracheophyta</taxon>
        <taxon>Spermatophyta</taxon>
        <taxon>Magnoliopsida</taxon>
        <taxon>eudicotyledons</taxon>
        <taxon>Gunneridae</taxon>
        <taxon>Pentapetalae</taxon>
        <taxon>asterids</taxon>
        <taxon>lamiids</taxon>
        <taxon>Lamiales</taxon>
        <taxon>Orobanchaceae</taxon>
        <taxon>Rehmannieae</taxon>
        <taxon>Rehmannia</taxon>
    </lineage>
</organism>
<proteinExistence type="inferred from homology"/>
<dbReference type="PANTHER" id="PTHR31580">
    <property type="entry name" value="FILAMENT-LIKE PLANT PROTEIN 4"/>
    <property type="match status" value="1"/>
</dbReference>
<dbReference type="InterPro" id="IPR008587">
    <property type="entry name" value="FPP_plant"/>
</dbReference>
<evidence type="ECO:0000313" key="5">
    <source>
        <dbReference type="EMBL" id="KAK6128392.1"/>
    </source>
</evidence>
<dbReference type="Pfam" id="PF05911">
    <property type="entry name" value="FPP"/>
    <property type="match status" value="3"/>
</dbReference>
<evidence type="ECO:0000256" key="2">
    <source>
        <dbReference type="ARBA" id="ARBA00023054"/>
    </source>
</evidence>
<feature type="compositionally biased region" description="Polar residues" evidence="4">
    <location>
        <begin position="37"/>
        <end position="50"/>
    </location>
</feature>
<dbReference type="EMBL" id="JABTTQ020001742">
    <property type="protein sequence ID" value="KAK6128392.1"/>
    <property type="molecule type" value="Genomic_DNA"/>
</dbReference>
<evidence type="ECO:0008006" key="7">
    <source>
        <dbReference type="Google" id="ProtNLM"/>
    </source>
</evidence>
<feature type="region of interest" description="Disordered" evidence="4">
    <location>
        <begin position="1"/>
        <end position="57"/>
    </location>
</feature>